<feature type="compositionally biased region" description="Low complexity" evidence="4">
    <location>
        <begin position="184"/>
        <end position="193"/>
    </location>
</feature>
<feature type="region of interest" description="Disordered" evidence="4">
    <location>
        <begin position="288"/>
        <end position="320"/>
    </location>
</feature>
<keyword evidence="3" id="KW-0862">Zinc</keyword>
<dbReference type="InterPro" id="IPR043145">
    <property type="entry name" value="Znf_ZZ_sf"/>
</dbReference>
<protein>
    <recommendedName>
        <fullName evidence="7">ZZ-type domain-containing protein</fullName>
    </recommendedName>
</protein>
<dbReference type="EMBL" id="JARKIF010000043">
    <property type="protein sequence ID" value="KAJ7608760.1"/>
    <property type="molecule type" value="Genomic_DNA"/>
</dbReference>
<reference evidence="5" key="1">
    <citation type="submission" date="2023-03" db="EMBL/GenBank/DDBJ databases">
        <title>Massive genome expansion in bonnet fungi (Mycena s.s.) driven by repeated elements and novel gene families across ecological guilds.</title>
        <authorList>
            <consortium name="Lawrence Berkeley National Laboratory"/>
            <person name="Harder C.B."/>
            <person name="Miyauchi S."/>
            <person name="Viragh M."/>
            <person name="Kuo A."/>
            <person name="Thoen E."/>
            <person name="Andreopoulos B."/>
            <person name="Lu D."/>
            <person name="Skrede I."/>
            <person name="Drula E."/>
            <person name="Henrissat B."/>
            <person name="Morin E."/>
            <person name="Kohler A."/>
            <person name="Barry K."/>
            <person name="LaButti K."/>
            <person name="Morin E."/>
            <person name="Salamov A."/>
            <person name="Lipzen A."/>
            <person name="Mereny Z."/>
            <person name="Hegedus B."/>
            <person name="Baldrian P."/>
            <person name="Stursova M."/>
            <person name="Weitz H."/>
            <person name="Taylor A."/>
            <person name="Grigoriev I.V."/>
            <person name="Nagy L.G."/>
            <person name="Martin F."/>
            <person name="Kauserud H."/>
        </authorList>
    </citation>
    <scope>NUCLEOTIDE SEQUENCE</scope>
    <source>
        <strain evidence="5">9284</strain>
    </source>
</reference>
<evidence type="ECO:0000256" key="1">
    <source>
        <dbReference type="ARBA" id="ARBA00022723"/>
    </source>
</evidence>
<dbReference type="SUPFAM" id="SSF57850">
    <property type="entry name" value="RING/U-box"/>
    <property type="match status" value="1"/>
</dbReference>
<gene>
    <name evidence="5" type="ORF">FB45DRAFT_945861</name>
</gene>
<feature type="compositionally biased region" description="Acidic residues" evidence="4">
    <location>
        <begin position="295"/>
        <end position="305"/>
    </location>
</feature>
<evidence type="ECO:0000256" key="2">
    <source>
        <dbReference type="ARBA" id="ARBA00022771"/>
    </source>
</evidence>
<keyword evidence="1" id="KW-0479">Metal-binding</keyword>
<organism evidence="5 6">
    <name type="scientific">Roridomyces roridus</name>
    <dbReference type="NCBI Taxonomy" id="1738132"/>
    <lineage>
        <taxon>Eukaryota</taxon>
        <taxon>Fungi</taxon>
        <taxon>Dikarya</taxon>
        <taxon>Basidiomycota</taxon>
        <taxon>Agaricomycotina</taxon>
        <taxon>Agaricomycetes</taxon>
        <taxon>Agaricomycetidae</taxon>
        <taxon>Agaricales</taxon>
        <taxon>Marasmiineae</taxon>
        <taxon>Mycenaceae</taxon>
        <taxon>Roridomyces</taxon>
    </lineage>
</organism>
<evidence type="ECO:0000256" key="4">
    <source>
        <dbReference type="SAM" id="MobiDB-lite"/>
    </source>
</evidence>
<dbReference type="Gene3D" id="2.80.10.50">
    <property type="match status" value="1"/>
</dbReference>
<evidence type="ECO:0000313" key="5">
    <source>
        <dbReference type="EMBL" id="KAJ7608760.1"/>
    </source>
</evidence>
<dbReference type="Proteomes" id="UP001221142">
    <property type="component" value="Unassembled WGS sequence"/>
</dbReference>
<dbReference type="SUPFAM" id="SSF50370">
    <property type="entry name" value="Ricin B-like lectins"/>
    <property type="match status" value="1"/>
</dbReference>
<keyword evidence="6" id="KW-1185">Reference proteome</keyword>
<feature type="region of interest" description="Disordered" evidence="4">
    <location>
        <begin position="160"/>
        <end position="193"/>
    </location>
</feature>
<accession>A0AAD7F8I2</accession>
<sequence length="476" mass="52137">MSSENMSPPSNTHAHKILQKGTYIIVNARYNNSVLAHSGSGSDLVSAADLDEESPSDDKRWKVDRFRNGHYTIKNVRYAHPASCTLRPQPNDPIVNGGVRGQTPQQWIVKEMRTTGHFIISPTDNKDLFWNMSSDELDASITLRDRVGDLGSHWIFEKSEIPAPDATPGESAPKSGPDPGFAEPAASPVSVAASPAAPAQELVVADPPPASESVAQPPPYSAVPTVAVEVEAVEAVEPIWEAVEVLETSCEAVEAVEPRWEAVEVVEPPCEAVEVLAEVVSVEMYHVRRPGETSSSEDDDSDVSDDDKPNSKWSCDSCESDIPDTDPRVRCRGCNPSYNDLCADCALAQRFSKHHRSRHEIVIYSKSNTRVVSQATISYGSQSTEKSFDGPSRLFSCSSCKSQIDADETMLVCRDCRYKTHQYRLCAPCALGGGLRGFPWGHSSEHSTRFFIEAGGPGHRSVTQATQIHYQRRRRG</sequence>
<dbReference type="Gene3D" id="3.30.60.90">
    <property type="match status" value="1"/>
</dbReference>
<evidence type="ECO:0000256" key="3">
    <source>
        <dbReference type="ARBA" id="ARBA00022833"/>
    </source>
</evidence>
<evidence type="ECO:0008006" key="7">
    <source>
        <dbReference type="Google" id="ProtNLM"/>
    </source>
</evidence>
<comment type="caution">
    <text evidence="5">The sequence shown here is derived from an EMBL/GenBank/DDBJ whole genome shotgun (WGS) entry which is preliminary data.</text>
</comment>
<proteinExistence type="predicted"/>
<dbReference type="InterPro" id="IPR035992">
    <property type="entry name" value="Ricin_B-like_lectins"/>
</dbReference>
<keyword evidence="2" id="KW-0863">Zinc-finger</keyword>
<dbReference type="GO" id="GO:0008270">
    <property type="term" value="F:zinc ion binding"/>
    <property type="evidence" value="ECO:0007669"/>
    <property type="project" value="UniProtKB-KW"/>
</dbReference>
<evidence type="ECO:0000313" key="6">
    <source>
        <dbReference type="Proteomes" id="UP001221142"/>
    </source>
</evidence>
<dbReference type="AlphaFoldDB" id="A0AAD7F8I2"/>
<name>A0AAD7F8I2_9AGAR</name>